<evidence type="ECO:0008006" key="4">
    <source>
        <dbReference type="Google" id="ProtNLM"/>
    </source>
</evidence>
<dbReference type="EMBL" id="AP023356">
    <property type="protein sequence ID" value="BCJ47267.1"/>
    <property type="molecule type" value="Genomic_DNA"/>
</dbReference>
<feature type="transmembrane region" description="Helical" evidence="1">
    <location>
        <begin position="35"/>
        <end position="53"/>
    </location>
</feature>
<dbReference type="RefSeq" id="WP_189334940.1">
    <property type="nucleotide sequence ID" value="NZ_AP023356.1"/>
</dbReference>
<proteinExistence type="predicted"/>
<reference evidence="2 3" key="1">
    <citation type="submission" date="2020-08" db="EMBL/GenBank/DDBJ databases">
        <title>Whole genome shotgun sequence of Actinoplanes ianthinogenes NBRC 13996.</title>
        <authorList>
            <person name="Komaki H."/>
            <person name="Tamura T."/>
        </authorList>
    </citation>
    <scope>NUCLEOTIDE SEQUENCE [LARGE SCALE GENOMIC DNA]</scope>
    <source>
        <strain evidence="2 3">NBRC 13996</strain>
    </source>
</reference>
<dbReference type="Proteomes" id="UP000676967">
    <property type="component" value="Chromosome"/>
</dbReference>
<keyword evidence="1" id="KW-0812">Transmembrane</keyword>
<gene>
    <name evidence="2" type="ORF">Aiant_79240</name>
</gene>
<evidence type="ECO:0000313" key="3">
    <source>
        <dbReference type="Proteomes" id="UP000676967"/>
    </source>
</evidence>
<organism evidence="2 3">
    <name type="scientific">Actinoplanes ianthinogenes</name>
    <dbReference type="NCBI Taxonomy" id="122358"/>
    <lineage>
        <taxon>Bacteria</taxon>
        <taxon>Bacillati</taxon>
        <taxon>Actinomycetota</taxon>
        <taxon>Actinomycetes</taxon>
        <taxon>Micromonosporales</taxon>
        <taxon>Micromonosporaceae</taxon>
        <taxon>Actinoplanes</taxon>
    </lineage>
</organism>
<keyword evidence="1" id="KW-0472">Membrane</keyword>
<evidence type="ECO:0000313" key="2">
    <source>
        <dbReference type="EMBL" id="BCJ47267.1"/>
    </source>
</evidence>
<feature type="transmembrane region" description="Helical" evidence="1">
    <location>
        <begin position="12"/>
        <end position="29"/>
    </location>
</feature>
<keyword evidence="3" id="KW-1185">Reference proteome</keyword>
<evidence type="ECO:0000256" key="1">
    <source>
        <dbReference type="SAM" id="Phobius"/>
    </source>
</evidence>
<name>A0ABM7M6R0_9ACTN</name>
<protein>
    <recommendedName>
        <fullName evidence="4">Secreted protein</fullName>
    </recommendedName>
</protein>
<keyword evidence="1" id="KW-1133">Transmembrane helix</keyword>
<accession>A0ABM7M6R0</accession>
<sequence>MSTGVAKSPWKGALLALAGIAVVSAIAVVREWSLASWLMAVCGSVAMGVVSALSQHSENRRLDLAAEQAREMDSGAEIEPAPR</sequence>